<name>A0AA49JT30_9BACT</name>
<evidence type="ECO:0000313" key="5">
    <source>
        <dbReference type="Proteomes" id="UP001229955"/>
    </source>
</evidence>
<evidence type="ECO:0000313" key="3">
    <source>
        <dbReference type="EMBL" id="WKW11491.1"/>
    </source>
</evidence>
<dbReference type="Gene3D" id="3.40.50.300">
    <property type="entry name" value="P-loop containing nucleotide triphosphate hydrolases"/>
    <property type="match status" value="1"/>
</dbReference>
<dbReference type="InterPro" id="IPR027417">
    <property type="entry name" value="P-loop_NTPase"/>
</dbReference>
<dbReference type="SUPFAM" id="SSF52540">
    <property type="entry name" value="P-loop containing nucleoside triphosphate hydrolases"/>
    <property type="match status" value="1"/>
</dbReference>
<dbReference type="SMART" id="SM00382">
    <property type="entry name" value="AAA"/>
    <property type="match status" value="1"/>
</dbReference>
<dbReference type="InterPro" id="IPR003593">
    <property type="entry name" value="AAA+_ATPase"/>
</dbReference>
<dbReference type="AlphaFoldDB" id="A0AA49JT30"/>
<gene>
    <name evidence="3" type="ORF">Strain138_000744</name>
    <name evidence="4" type="ORF">Strain318_000744</name>
</gene>
<accession>A0AA49JT30</accession>
<dbReference type="InterPro" id="IPR006321">
    <property type="entry name" value="PilT/PilU"/>
</dbReference>
<dbReference type="EMBL" id="CP130612">
    <property type="protein sequence ID" value="WKW11491.1"/>
    <property type="molecule type" value="Genomic_DNA"/>
</dbReference>
<dbReference type="GO" id="GO:0005524">
    <property type="term" value="F:ATP binding"/>
    <property type="evidence" value="ECO:0007669"/>
    <property type="project" value="InterPro"/>
</dbReference>
<proteinExistence type="inferred from homology"/>
<dbReference type="Proteomes" id="UP001229955">
    <property type="component" value="Chromosome"/>
</dbReference>
<reference evidence="3" key="1">
    <citation type="submission" date="2023-07" db="EMBL/GenBank/DDBJ databases">
        <authorList>
            <person name="Haufschild T."/>
            <person name="Kallscheuer N."/>
            <person name="Hammer J."/>
            <person name="Kohn T."/>
            <person name="Kabuu M."/>
            <person name="Jogler M."/>
            <person name="Wohfarth N."/>
            <person name="Heuer A."/>
            <person name="Rohde M."/>
            <person name="van Teeseling M.C.F."/>
            <person name="Jogler C."/>
        </authorList>
    </citation>
    <scope>NUCLEOTIDE SEQUENCE</scope>
    <source>
        <strain evidence="3">Strain 138</strain>
        <strain evidence="4">Strain 318</strain>
    </source>
</reference>
<dbReference type="InterPro" id="IPR001482">
    <property type="entry name" value="T2SS/T4SS_dom"/>
</dbReference>
<dbReference type="EMBL" id="CP130613">
    <property type="protein sequence ID" value="WKW14401.1"/>
    <property type="molecule type" value="Genomic_DNA"/>
</dbReference>
<dbReference type="RefSeq" id="WP_367887189.1">
    <property type="nucleotide sequence ID" value="NZ_CP130612.1"/>
</dbReference>
<organism evidence="3">
    <name type="scientific">Pseudogemmatithrix spongiicola</name>
    <dbReference type="NCBI Taxonomy" id="3062599"/>
    <lineage>
        <taxon>Bacteria</taxon>
        <taxon>Pseudomonadati</taxon>
        <taxon>Gemmatimonadota</taxon>
        <taxon>Gemmatimonadia</taxon>
        <taxon>Gemmatimonadales</taxon>
        <taxon>Gemmatimonadaceae</taxon>
        <taxon>Pseudogemmatithrix</taxon>
    </lineage>
</organism>
<dbReference type="Gene3D" id="3.30.450.90">
    <property type="match status" value="1"/>
</dbReference>
<dbReference type="PANTHER" id="PTHR30486:SF12">
    <property type="entry name" value="TYPE IV PILUS ATPASE PILU"/>
    <property type="match status" value="1"/>
</dbReference>
<feature type="domain" description="Bacterial type II secretion system protein E" evidence="2">
    <location>
        <begin position="192"/>
        <end position="206"/>
    </location>
</feature>
<dbReference type="Pfam" id="PF00437">
    <property type="entry name" value="T2SSE"/>
    <property type="match status" value="1"/>
</dbReference>
<dbReference type="GO" id="GO:0016887">
    <property type="term" value="F:ATP hydrolysis activity"/>
    <property type="evidence" value="ECO:0007669"/>
    <property type="project" value="InterPro"/>
</dbReference>
<dbReference type="KEGG" id="pspc:Strain318_000744"/>
<dbReference type="PROSITE" id="PS00662">
    <property type="entry name" value="T2SP_E"/>
    <property type="match status" value="1"/>
</dbReference>
<protein>
    <submittedName>
        <fullName evidence="3">Type IV pilus twitching motility protein PilT</fullName>
    </submittedName>
</protein>
<evidence type="ECO:0000259" key="2">
    <source>
        <dbReference type="PROSITE" id="PS00662"/>
    </source>
</evidence>
<evidence type="ECO:0000313" key="4">
    <source>
        <dbReference type="EMBL" id="WKW14401.1"/>
    </source>
</evidence>
<dbReference type="NCBIfam" id="TIGR01420">
    <property type="entry name" value="pilT_fam"/>
    <property type="match status" value="1"/>
</dbReference>
<sequence length="354" mass="39404">MEKIIKAAVERGASDLHIKAGDVFRARIDGKLVPLTKQALTPDQTKAIALRLIANEDDRARIDKINDYDCSWGAPGIGRFRVNILRQRSSFMIVMRVIPFEVPSFERLAVPGVLKQVSEAERGMILVTGVTGSGKSTTMAAMINHINQHHNKHIVTLENPIEFLHRDLQSSVTQREIGVDTESFRMGLRAALRQDPDVVLIGEMRDAETIDTAMKAAETGHLLISTVHTPDAQSTVLRIMAMFPPEEQDVVRVRLAESLHAVISQRLLPRKDGNGRVAALEIMIVTPTIRDLMLDRDKVNEIRDYIAAGHEQYGMQTFDQHLEQLVKEDVIDLKVALAASTRPSDLALKFNMGG</sequence>
<accession>A0AA49JYM3</accession>
<evidence type="ECO:0000256" key="1">
    <source>
        <dbReference type="ARBA" id="ARBA00006611"/>
    </source>
</evidence>
<comment type="similarity">
    <text evidence="1">Belongs to the GSP E family.</text>
</comment>
<dbReference type="CDD" id="cd01131">
    <property type="entry name" value="PilT"/>
    <property type="match status" value="1"/>
</dbReference>
<dbReference type="PANTHER" id="PTHR30486">
    <property type="entry name" value="TWITCHING MOTILITY PROTEIN PILT"/>
    <property type="match status" value="1"/>
</dbReference>
<dbReference type="InterPro" id="IPR050921">
    <property type="entry name" value="T4SS_GSP_E_ATPase"/>
</dbReference>
<keyword evidence="5" id="KW-1185">Reference proteome</keyword>